<feature type="coiled-coil region" evidence="6">
    <location>
        <begin position="364"/>
        <end position="410"/>
    </location>
</feature>
<organism evidence="9 10">
    <name type="scientific">Reichenbachiella ulvae</name>
    <dbReference type="NCBI Taxonomy" id="2980104"/>
    <lineage>
        <taxon>Bacteria</taxon>
        <taxon>Pseudomonadati</taxon>
        <taxon>Bacteroidota</taxon>
        <taxon>Cytophagia</taxon>
        <taxon>Cytophagales</taxon>
        <taxon>Reichenbachiellaceae</taxon>
        <taxon>Reichenbachiella</taxon>
    </lineage>
</organism>
<dbReference type="SMART" id="SM00421">
    <property type="entry name" value="HTH_LUXR"/>
    <property type="match status" value="1"/>
</dbReference>
<feature type="transmembrane region" description="Helical" evidence="7">
    <location>
        <begin position="343"/>
        <end position="362"/>
    </location>
</feature>
<comment type="subcellular location">
    <subcellularLocation>
        <location evidence="1">Cytoplasm</location>
    </subcellularLocation>
</comment>
<protein>
    <submittedName>
        <fullName evidence="9">Tetratricopeptide repeat protein</fullName>
    </submittedName>
</protein>
<accession>A0ABT3CYP6</accession>
<keyword evidence="7" id="KW-0472">Membrane</keyword>
<evidence type="ECO:0000256" key="1">
    <source>
        <dbReference type="ARBA" id="ARBA00004496"/>
    </source>
</evidence>
<proteinExistence type="inferred from homology"/>
<dbReference type="SUPFAM" id="SSF46894">
    <property type="entry name" value="C-terminal effector domain of the bipartite response regulators"/>
    <property type="match status" value="1"/>
</dbReference>
<keyword evidence="3" id="KW-0677">Repeat</keyword>
<evidence type="ECO:0000256" key="4">
    <source>
        <dbReference type="ARBA" id="ARBA00022803"/>
    </source>
</evidence>
<gene>
    <name evidence="9" type="ORF">N7U62_19235</name>
</gene>
<keyword evidence="10" id="KW-1185">Reference proteome</keyword>
<dbReference type="InterPro" id="IPR000792">
    <property type="entry name" value="Tscrpt_reg_LuxR_C"/>
</dbReference>
<keyword evidence="7" id="KW-1133">Transmembrane helix</keyword>
<dbReference type="PANTHER" id="PTHR46630">
    <property type="entry name" value="TETRATRICOPEPTIDE REPEAT PROTEIN 29"/>
    <property type="match status" value="1"/>
</dbReference>
<dbReference type="Proteomes" id="UP001300692">
    <property type="component" value="Unassembled WGS sequence"/>
</dbReference>
<evidence type="ECO:0000259" key="8">
    <source>
        <dbReference type="SMART" id="SM00421"/>
    </source>
</evidence>
<dbReference type="EMBL" id="JAOYOD010000001">
    <property type="protein sequence ID" value="MCV9388821.1"/>
    <property type="molecule type" value="Genomic_DNA"/>
</dbReference>
<dbReference type="InterPro" id="IPR016032">
    <property type="entry name" value="Sig_transdc_resp-reg_C-effctor"/>
</dbReference>
<dbReference type="PANTHER" id="PTHR46630:SF1">
    <property type="entry name" value="TETRATRICOPEPTIDE REPEAT PROTEIN 29"/>
    <property type="match status" value="1"/>
</dbReference>
<keyword evidence="2" id="KW-0963">Cytoplasm</keyword>
<sequence>MKYFCYLSLLALVLPACDLSKDEVSSRATQEVDRILLQAEQNILHADSQLFQIRRALNLAESLEYKKGIAQSSLLMGKTLYQIGHLDLSLQHLHDALNYYENDPHKRAECNVTIGEVYLRSENYGQALLHTQEALEQFKILNNPRGEAQAMGQLGHLFEKREQYDSALYYQEQALAYFDQSQDSSELAVIYDNIGSIYEDLGFYRQAYEHFVRAYRYSLALGDTHGSLVNLNNMGDSYRKRGMLDSAYLLTKAVYDQSLEQQIDYQTKAAARDLSKLFLELKQLDSAYYYLDQSYQLTEVIFGQENAKELANAQSIFELEKKQQTIRLLEQEKSLTRKVTTGGFLAALIMIALFGYGSYLRVGKARKERKLLQTENELSKAELINAQLNEEKLRAELENKRLEEGQLQLELEMKNNALSRSALHLIQKNEFLQSLRSNLKKIKKSEKEDLHKKIQKLTKSIDLNFNMDDDWEEFENTFKQIHTEFFDKLSQQHGNLSTSEVRLCAMIHTNLHSHEIASIMGISSDSLRIARYRLRKKLGLEKGANLFNYLKDFS</sequence>
<dbReference type="RefSeq" id="WP_264139711.1">
    <property type="nucleotide sequence ID" value="NZ_JAOYOD010000001.1"/>
</dbReference>
<dbReference type="SUPFAM" id="SSF48452">
    <property type="entry name" value="TPR-like"/>
    <property type="match status" value="2"/>
</dbReference>
<dbReference type="Gene3D" id="1.25.40.10">
    <property type="entry name" value="Tetratricopeptide repeat domain"/>
    <property type="match status" value="1"/>
</dbReference>
<comment type="caution">
    <text evidence="9">The sequence shown here is derived from an EMBL/GenBank/DDBJ whole genome shotgun (WGS) entry which is preliminary data.</text>
</comment>
<dbReference type="Pfam" id="PF13424">
    <property type="entry name" value="TPR_12"/>
    <property type="match status" value="1"/>
</dbReference>
<evidence type="ECO:0000256" key="7">
    <source>
        <dbReference type="SAM" id="Phobius"/>
    </source>
</evidence>
<reference evidence="9 10" key="1">
    <citation type="submission" date="2022-10" db="EMBL/GenBank/DDBJ databases">
        <title>Comparative genomics and taxonomic characterization of three novel marine species of genus Reichenbachiella exhibiting antioxidant and polysaccharide degradation activities.</title>
        <authorList>
            <person name="Muhammad N."/>
            <person name="Lee Y.-J."/>
            <person name="Ko J."/>
            <person name="Kim S.-G."/>
        </authorList>
    </citation>
    <scope>NUCLEOTIDE SEQUENCE [LARGE SCALE GENOMIC DNA]</scope>
    <source>
        <strain evidence="9 10">ABR2-5</strain>
    </source>
</reference>
<name>A0ABT3CYP6_9BACT</name>
<dbReference type="SMART" id="SM00028">
    <property type="entry name" value="TPR"/>
    <property type="match status" value="4"/>
</dbReference>
<evidence type="ECO:0000313" key="10">
    <source>
        <dbReference type="Proteomes" id="UP001300692"/>
    </source>
</evidence>
<keyword evidence="6" id="KW-0175">Coiled coil</keyword>
<dbReference type="InterPro" id="IPR051476">
    <property type="entry name" value="Bac_ResReg_Asp_Phosphatase"/>
</dbReference>
<dbReference type="InterPro" id="IPR036388">
    <property type="entry name" value="WH-like_DNA-bd_sf"/>
</dbReference>
<dbReference type="InterPro" id="IPR011990">
    <property type="entry name" value="TPR-like_helical_dom_sf"/>
</dbReference>
<evidence type="ECO:0000256" key="6">
    <source>
        <dbReference type="SAM" id="Coils"/>
    </source>
</evidence>
<dbReference type="Gene3D" id="1.10.10.10">
    <property type="entry name" value="Winged helix-like DNA-binding domain superfamily/Winged helix DNA-binding domain"/>
    <property type="match status" value="1"/>
</dbReference>
<feature type="domain" description="HTH luxR-type" evidence="8">
    <location>
        <begin position="493"/>
        <end position="550"/>
    </location>
</feature>
<evidence type="ECO:0000313" key="9">
    <source>
        <dbReference type="EMBL" id="MCV9388821.1"/>
    </source>
</evidence>
<evidence type="ECO:0000256" key="5">
    <source>
        <dbReference type="ARBA" id="ARBA00038253"/>
    </source>
</evidence>
<evidence type="ECO:0000256" key="3">
    <source>
        <dbReference type="ARBA" id="ARBA00022737"/>
    </source>
</evidence>
<keyword evidence="7" id="KW-0812">Transmembrane</keyword>
<keyword evidence="4" id="KW-0802">TPR repeat</keyword>
<dbReference type="InterPro" id="IPR019734">
    <property type="entry name" value="TPR_rpt"/>
</dbReference>
<comment type="similarity">
    <text evidence="5">Belongs to the Rap family.</text>
</comment>
<evidence type="ECO:0000256" key="2">
    <source>
        <dbReference type="ARBA" id="ARBA00022490"/>
    </source>
</evidence>